<proteinExistence type="predicted"/>
<evidence type="ECO:0000256" key="2">
    <source>
        <dbReference type="ARBA" id="ARBA00022737"/>
    </source>
</evidence>
<dbReference type="SUPFAM" id="SSF52540">
    <property type="entry name" value="P-loop containing nucleoside triphosphate hydrolases"/>
    <property type="match status" value="1"/>
</dbReference>
<dbReference type="PANTHER" id="PTHR46082">
    <property type="entry name" value="ATP/GTP-BINDING PROTEIN-RELATED"/>
    <property type="match status" value="1"/>
</dbReference>
<dbReference type="Pfam" id="PF00400">
    <property type="entry name" value="WD40"/>
    <property type="match status" value="6"/>
</dbReference>
<dbReference type="InterPro" id="IPR036322">
    <property type="entry name" value="WD40_repeat_dom_sf"/>
</dbReference>
<feature type="repeat" description="WD" evidence="3">
    <location>
        <begin position="1154"/>
        <end position="1195"/>
    </location>
</feature>
<feature type="repeat" description="WD" evidence="3">
    <location>
        <begin position="1112"/>
        <end position="1153"/>
    </location>
</feature>
<dbReference type="Pfam" id="PF01048">
    <property type="entry name" value="PNP_UDP_1"/>
    <property type="match status" value="1"/>
</dbReference>
<keyword evidence="1 3" id="KW-0853">WD repeat</keyword>
<keyword evidence="6" id="KW-1185">Reference proteome</keyword>
<accession>A0AB34FC59</accession>
<reference evidence="5" key="1">
    <citation type="submission" date="2023-01" db="EMBL/GenBank/DDBJ databases">
        <title>The growth and conidiation of Purpureocillium lavendulum are regulated by nitrogen source and histone H3K14 acetylation.</title>
        <authorList>
            <person name="Tang P."/>
            <person name="Han J."/>
            <person name="Zhang C."/>
            <person name="Tang P."/>
            <person name="Qi F."/>
            <person name="Zhang K."/>
            <person name="Liang L."/>
        </authorList>
    </citation>
    <scope>NUCLEOTIDE SEQUENCE</scope>
    <source>
        <strain evidence="5">YMF1.00683</strain>
    </source>
</reference>
<dbReference type="PROSITE" id="PS50837">
    <property type="entry name" value="NACHT"/>
    <property type="match status" value="1"/>
</dbReference>
<dbReference type="InterPro" id="IPR001680">
    <property type="entry name" value="WD40_rpt"/>
</dbReference>
<dbReference type="InterPro" id="IPR020472">
    <property type="entry name" value="WD40_PAC1"/>
</dbReference>
<gene>
    <name evidence="5" type="ORF">O9K51_11249</name>
</gene>
<dbReference type="Gene3D" id="3.40.50.1580">
    <property type="entry name" value="Nucleoside phosphorylase domain"/>
    <property type="match status" value="1"/>
</dbReference>
<sequence length="1223" mass="135270">MSNPRNYNVGWICAISPEYVAAQAFLDERHDGPEYVSAHDGNHYTLGKVGKHNVVIAVLPDGEYGISSAAGVAKDMLHSFPNVKIGLMVGIGGGAPSRKHDIRLGDIVVGTSRDGRGALFQYDFGKAVQGQDFQETALLNQPPAVLRTAVSGLKAQYEAEGHRLGEFIDEVLEMKPRLRKKYKRPDPKDDDNPAIHYGPIASANTLMKDAIARDTYAATRDILCFEMEAAGLVNHFPCLVIRGVCDYSDTHKNKKWQGYAAMAAAAYAKDLLYQIPPNKVEAEERIGKLLDSGQTWPGFRSSAYESSDISLVAAAVSHVGEVVTNIQSTTTNLSNRVHDVHAVLLDARLEREIAAGASFDSRAEEHNPRCLQDTRVELLQDISLWANDPGSEAIFWLNGMAGTGKSTVSRTLAQSLASQNQLGASFFFKRGEADRGSMSKLFPTMAADLTRRQPAIAHHIKSAIDSDPTILGKTMREQFDKLIWDPILMISRGSQITEPIIIIVDALDECDREDDVRLMIRLFSRAGTLQPVQLKIFLTSRPDMPVRLGFKDIDGKFRATILHEIPEAVVERDIRVFLEHELARIRNDYNSLVEKDQQLAADWPGSSDVNTLVRMAIPLFIFAATACRFLADERLGTPKKQLEQLLDPGSAGNVSQLTATYLPVLNKQIAGLSANQSMEKIQEFRNIVGSVIILASPLSASCLARILDVSEDIVEGRLRLLHSVLSVPLSAEEPVRLFHLSFRDFLLDPDLRAQNIFWIEGKDAHQMMAAHCLRVLEHLRQDICGIKAPGTPRSAVDKHRIRTAIPQEVQYACLYWVYHLQNGLAPARHCDQVISFMERHFLHWIESLSLIGRSGESVNLIEALQLLYKDEGPKLLSEFLNDALRFVQSYGPAIDNTPLQVYSSLLVFSPRGSKVRNTFMSKIPRWISLRPNVNDDWSQCLQTLEGHIGYVTSVTFSHDSALVASGSYDKTIRIWRTATGECVKTLEGHGYWVTSVAFSHDSALVASSSYDKMIRVWSIATGKCIKTLEGHDESVTSVAFSHDSALVASGSYDKTIRIWRTAVGKSIETLEGHNKSVTSIAFSHDSALMALGWWDKTIRVWRTDTSECVQTLKGHKSATKSVAISHDSTLVASASDGNMIRVWSIDTGKCVQTLEGHGGEVTSVAFPQDSALVASSSYDRTIRVWSIAMGECVETLDVGFVPSRISADPSMLFRQIFSHWGDC</sequence>
<dbReference type="CDD" id="cd00200">
    <property type="entry name" value="WD40"/>
    <property type="match status" value="1"/>
</dbReference>
<dbReference type="EMBL" id="JAQHRD010000027">
    <property type="protein sequence ID" value="KAJ6436187.1"/>
    <property type="molecule type" value="Genomic_DNA"/>
</dbReference>
<dbReference type="PANTHER" id="PTHR46082:SF11">
    <property type="entry name" value="AAA+ ATPASE DOMAIN-CONTAINING PROTEIN-RELATED"/>
    <property type="match status" value="1"/>
</dbReference>
<evidence type="ECO:0000313" key="5">
    <source>
        <dbReference type="EMBL" id="KAJ6436187.1"/>
    </source>
</evidence>
<dbReference type="InterPro" id="IPR035994">
    <property type="entry name" value="Nucleoside_phosphorylase_sf"/>
</dbReference>
<dbReference type="SMART" id="SM00320">
    <property type="entry name" value="WD40"/>
    <property type="match status" value="6"/>
</dbReference>
<keyword evidence="2" id="KW-0677">Repeat</keyword>
<evidence type="ECO:0000259" key="4">
    <source>
        <dbReference type="PROSITE" id="PS50837"/>
    </source>
</evidence>
<dbReference type="AlphaFoldDB" id="A0AB34FC59"/>
<dbReference type="GO" id="GO:0003824">
    <property type="term" value="F:catalytic activity"/>
    <property type="evidence" value="ECO:0007669"/>
    <property type="project" value="InterPro"/>
</dbReference>
<feature type="repeat" description="WD" evidence="3">
    <location>
        <begin position="1028"/>
        <end position="1069"/>
    </location>
</feature>
<dbReference type="PRINTS" id="PR00320">
    <property type="entry name" value="GPROTEINBRPT"/>
</dbReference>
<evidence type="ECO:0000313" key="6">
    <source>
        <dbReference type="Proteomes" id="UP001163105"/>
    </source>
</evidence>
<feature type="domain" description="NACHT" evidence="4">
    <location>
        <begin position="393"/>
        <end position="543"/>
    </location>
</feature>
<dbReference type="Pfam" id="PF24883">
    <property type="entry name" value="NPHP3_N"/>
    <property type="match status" value="1"/>
</dbReference>
<dbReference type="SUPFAM" id="SSF53167">
    <property type="entry name" value="Purine and uridine phosphorylases"/>
    <property type="match status" value="1"/>
</dbReference>
<dbReference type="Proteomes" id="UP001163105">
    <property type="component" value="Unassembled WGS sequence"/>
</dbReference>
<dbReference type="InterPro" id="IPR015943">
    <property type="entry name" value="WD40/YVTN_repeat-like_dom_sf"/>
</dbReference>
<dbReference type="InterPro" id="IPR053137">
    <property type="entry name" value="NLR-like"/>
</dbReference>
<dbReference type="InterPro" id="IPR000845">
    <property type="entry name" value="Nucleoside_phosphorylase_d"/>
</dbReference>
<feature type="repeat" description="WD" evidence="3">
    <location>
        <begin position="944"/>
        <end position="985"/>
    </location>
</feature>
<dbReference type="Gene3D" id="2.130.10.10">
    <property type="entry name" value="YVTN repeat-like/Quinoprotein amine dehydrogenase"/>
    <property type="match status" value="3"/>
</dbReference>
<dbReference type="SUPFAM" id="SSF50978">
    <property type="entry name" value="WD40 repeat-like"/>
    <property type="match status" value="1"/>
</dbReference>
<feature type="repeat" description="WD" evidence="3">
    <location>
        <begin position="1070"/>
        <end position="1111"/>
    </location>
</feature>
<dbReference type="InterPro" id="IPR007111">
    <property type="entry name" value="NACHT_NTPase"/>
</dbReference>
<protein>
    <submittedName>
        <fullName evidence="5">Gag protein</fullName>
    </submittedName>
</protein>
<dbReference type="Gene3D" id="3.40.50.300">
    <property type="entry name" value="P-loop containing nucleotide triphosphate hydrolases"/>
    <property type="match status" value="1"/>
</dbReference>
<evidence type="ECO:0000256" key="1">
    <source>
        <dbReference type="ARBA" id="ARBA00022574"/>
    </source>
</evidence>
<dbReference type="PROSITE" id="PS50294">
    <property type="entry name" value="WD_REPEATS_REGION"/>
    <property type="match status" value="6"/>
</dbReference>
<dbReference type="PROSITE" id="PS50082">
    <property type="entry name" value="WD_REPEATS_2"/>
    <property type="match status" value="6"/>
</dbReference>
<evidence type="ECO:0000256" key="3">
    <source>
        <dbReference type="PROSITE-ProRule" id="PRU00221"/>
    </source>
</evidence>
<name>A0AB34FC59_9HYPO</name>
<dbReference type="InterPro" id="IPR027417">
    <property type="entry name" value="P-loop_NTPase"/>
</dbReference>
<dbReference type="InterPro" id="IPR056884">
    <property type="entry name" value="NPHP3-like_N"/>
</dbReference>
<feature type="repeat" description="WD" evidence="3">
    <location>
        <begin position="986"/>
        <end position="1027"/>
    </location>
</feature>
<dbReference type="GO" id="GO:0009116">
    <property type="term" value="P:nucleoside metabolic process"/>
    <property type="evidence" value="ECO:0007669"/>
    <property type="project" value="InterPro"/>
</dbReference>
<organism evidence="5 6">
    <name type="scientific">Purpureocillium lavendulum</name>
    <dbReference type="NCBI Taxonomy" id="1247861"/>
    <lineage>
        <taxon>Eukaryota</taxon>
        <taxon>Fungi</taxon>
        <taxon>Dikarya</taxon>
        <taxon>Ascomycota</taxon>
        <taxon>Pezizomycotina</taxon>
        <taxon>Sordariomycetes</taxon>
        <taxon>Hypocreomycetidae</taxon>
        <taxon>Hypocreales</taxon>
        <taxon>Ophiocordycipitaceae</taxon>
        <taxon>Purpureocillium</taxon>
    </lineage>
</organism>
<comment type="caution">
    <text evidence="5">The sequence shown here is derived from an EMBL/GenBank/DDBJ whole genome shotgun (WGS) entry which is preliminary data.</text>
</comment>